<dbReference type="Pfam" id="PF22754">
    <property type="entry name" value="bHLH-TF_ACT-like_plant"/>
    <property type="match status" value="1"/>
</dbReference>
<evidence type="ECO:0000256" key="5">
    <source>
        <dbReference type="ARBA" id="ARBA00023242"/>
    </source>
</evidence>
<feature type="compositionally biased region" description="Polar residues" evidence="7">
    <location>
        <begin position="576"/>
        <end position="592"/>
    </location>
</feature>
<dbReference type="InterPro" id="IPR045084">
    <property type="entry name" value="AIB/MYC-like"/>
</dbReference>
<feature type="region of interest" description="Disordered" evidence="7">
    <location>
        <begin position="72"/>
        <end position="93"/>
    </location>
</feature>
<evidence type="ECO:0000256" key="1">
    <source>
        <dbReference type="ARBA" id="ARBA00004123"/>
    </source>
</evidence>
<dbReference type="InterPro" id="IPR054502">
    <property type="entry name" value="bHLH-TF_ACT-like_plant"/>
</dbReference>
<evidence type="ECO:0000256" key="4">
    <source>
        <dbReference type="ARBA" id="ARBA00023163"/>
    </source>
</evidence>
<keyword evidence="5 6" id="KW-0539">Nucleus</keyword>
<dbReference type="PROSITE" id="PS50888">
    <property type="entry name" value="BHLH"/>
    <property type="match status" value="1"/>
</dbReference>
<accession>A0A444D627</accession>
<proteinExistence type="inferred from homology"/>
<gene>
    <name evidence="8" type="ORF">BHM03_00008307</name>
</gene>
<comment type="subcellular location">
    <subcellularLocation>
        <location evidence="1 6">Nucleus</location>
    </subcellularLocation>
</comment>
<name>A0A444D627_ENSVE</name>
<dbReference type="GO" id="GO:0000976">
    <property type="term" value="F:transcription cis-regulatory region binding"/>
    <property type="evidence" value="ECO:0007669"/>
    <property type="project" value="TreeGrafter"/>
</dbReference>
<evidence type="ECO:0000256" key="6">
    <source>
        <dbReference type="RuleBase" id="RU369104"/>
    </source>
</evidence>
<dbReference type="FunFam" id="4.10.280.10:FF:000078">
    <property type="entry name" value="Transcription factor bHLH13"/>
    <property type="match status" value="1"/>
</dbReference>
<comment type="similarity">
    <text evidence="2">Belongs to the bHLH protein family.</text>
</comment>
<dbReference type="InterPro" id="IPR011598">
    <property type="entry name" value="bHLH_dom"/>
</dbReference>
<dbReference type="InterPro" id="IPR025610">
    <property type="entry name" value="MYC/MYB_N"/>
</dbReference>
<dbReference type="SUPFAM" id="SSF47459">
    <property type="entry name" value="HLH, helix-loop-helix DNA-binding domain"/>
    <property type="match status" value="1"/>
</dbReference>
<dbReference type="SMART" id="SM00353">
    <property type="entry name" value="HLH"/>
    <property type="match status" value="1"/>
</dbReference>
<dbReference type="GO" id="GO:0046983">
    <property type="term" value="F:protein dimerization activity"/>
    <property type="evidence" value="ECO:0007669"/>
    <property type="project" value="InterPro"/>
</dbReference>
<dbReference type="Gene3D" id="4.10.280.10">
    <property type="entry name" value="Helix-loop-helix DNA-binding domain"/>
    <property type="match status" value="1"/>
</dbReference>
<dbReference type="GO" id="GO:0003700">
    <property type="term" value="F:DNA-binding transcription factor activity"/>
    <property type="evidence" value="ECO:0007669"/>
    <property type="project" value="InterPro"/>
</dbReference>
<evidence type="ECO:0000256" key="2">
    <source>
        <dbReference type="ARBA" id="ARBA00005510"/>
    </source>
</evidence>
<keyword evidence="4 6" id="KW-0804">Transcription</keyword>
<feature type="compositionally biased region" description="Basic and acidic residues" evidence="7">
    <location>
        <begin position="642"/>
        <end position="656"/>
    </location>
</feature>
<dbReference type="GO" id="GO:0005634">
    <property type="term" value="C:nucleus"/>
    <property type="evidence" value="ECO:0007669"/>
    <property type="project" value="UniProtKB-SubCell"/>
</dbReference>
<protein>
    <recommendedName>
        <fullName evidence="6">Transcription factor</fullName>
        <shortName evidence="6">bHLH transcription factor</shortName>
    </recommendedName>
    <alternativeName>
        <fullName evidence="6">Basic helix-loop-helix protein</fullName>
    </alternativeName>
</protein>
<sequence length="804" mass="88018">MLMNLKEGGHCVVNQGEDLTTVDFDDNISLVEMEETIMLELSSTVRLDRKDLKEGYRYVIFRDEGLTTVDFDADGTETERPATPTPPAVNGDHGSVTAVVTWPPTPSHVSQTTERDWTVQIHPRLWLQEVGAEISRGKGKPCRGKDEHNVPFTVQNCDRFHVCVVDGRSETDVLTPTCVGEGRGGSGTGMGSFWSDEDRQVAVAVLGHQAFDYLNALHTSLSDGHLTAVGGGDADLQTKLQDLVEGTSSSCSSVSAWAYAIFWQISRSGSGDFVLGWGDGHCRELSDGEEEGRIRRYPLDDANQKMRKRVLEKLHTLSGGSADENYALRLDRITDAEMYFLASMYFSFPKGEDAPGKALASRKHIWISEAGLNSPACSSYCVRTFLARSAGFRTILFVPFDTGVLELGSVDPVPESFEALHTIRSVFGQGRNKAAAAAAAGEKIGENHGTVSASRFGVGGHVAEYPKIFGMDLSLGHAQLNERARALIVKPEQRPSELITKHGDHHQNIPPTNGATVLQWNQSCIANSHQPELGNGAPPHARHINGVVGQDLLRTNQSQPQKPPPPAPQPRRLQPMSSHPLPQSGQIDFSTGEANSASVGVSVGRLGAVDTELSDVEPPCKEDKPGTMEERKPRKRGRKPANGREEPLNHVEAERQRREKLNQRFYALRSVVPNISKMDKASLLGDAISYITELQNKLKEMEAERETWGDPSFVDRKRRAYMHPEIDVEAAQDEVIVRVSCPLDVHPVSKVIQALKDLQIDVVNSKVAANSDSVLHTFVLKAPGAEQPTKEKLIAALTQELNAT</sequence>
<dbReference type="EMBL" id="KV875599">
    <property type="protein sequence ID" value="RZR71882.1"/>
    <property type="molecule type" value="Genomic_DNA"/>
</dbReference>
<dbReference type="Pfam" id="PF00010">
    <property type="entry name" value="HLH"/>
    <property type="match status" value="1"/>
</dbReference>
<evidence type="ECO:0000256" key="7">
    <source>
        <dbReference type="SAM" id="MobiDB-lite"/>
    </source>
</evidence>
<feature type="compositionally biased region" description="Basic and acidic residues" evidence="7">
    <location>
        <begin position="618"/>
        <end position="632"/>
    </location>
</feature>
<dbReference type="PANTHER" id="PTHR11514:SF139">
    <property type="entry name" value="TRANSCRIPTION FACTOR"/>
    <property type="match status" value="1"/>
</dbReference>
<dbReference type="AlphaFoldDB" id="A0A444D627"/>
<dbReference type="InterPro" id="IPR036638">
    <property type="entry name" value="HLH_DNA-bd_sf"/>
</dbReference>
<dbReference type="Proteomes" id="UP000290560">
    <property type="component" value="Unassembled WGS sequence"/>
</dbReference>
<reference evidence="8" key="1">
    <citation type="journal article" date="2018" name="Data Brief">
        <title>Genome sequence data from 17 accessions of Ensete ventricosum, a staple food crop for millions in Ethiopia.</title>
        <authorList>
            <person name="Yemataw Z."/>
            <person name="Muzemil S."/>
            <person name="Ambachew D."/>
            <person name="Tripathi L."/>
            <person name="Tesfaye K."/>
            <person name="Chala A."/>
            <person name="Farbos A."/>
            <person name="O'Neill P."/>
            <person name="Moore K."/>
            <person name="Grant M."/>
            <person name="Studholme D.J."/>
        </authorList>
    </citation>
    <scope>NUCLEOTIDE SEQUENCE [LARGE SCALE GENOMIC DNA]</scope>
    <source>
        <tissue evidence="8">Leaf</tissue>
    </source>
</reference>
<organism evidence="8">
    <name type="scientific">Ensete ventricosum</name>
    <name type="common">Abyssinian banana</name>
    <name type="synonym">Musa ensete</name>
    <dbReference type="NCBI Taxonomy" id="4639"/>
    <lineage>
        <taxon>Eukaryota</taxon>
        <taxon>Viridiplantae</taxon>
        <taxon>Streptophyta</taxon>
        <taxon>Embryophyta</taxon>
        <taxon>Tracheophyta</taxon>
        <taxon>Spermatophyta</taxon>
        <taxon>Magnoliopsida</taxon>
        <taxon>Liliopsida</taxon>
        <taxon>Zingiberales</taxon>
        <taxon>Musaceae</taxon>
        <taxon>Ensete</taxon>
    </lineage>
</organism>
<dbReference type="Pfam" id="PF14215">
    <property type="entry name" value="bHLH-MYC_N"/>
    <property type="match status" value="1"/>
</dbReference>
<evidence type="ECO:0000256" key="3">
    <source>
        <dbReference type="ARBA" id="ARBA00023015"/>
    </source>
</evidence>
<evidence type="ECO:0000313" key="8">
    <source>
        <dbReference type="EMBL" id="RZR71882.1"/>
    </source>
</evidence>
<keyword evidence="3 6" id="KW-0805">Transcription regulation</keyword>
<dbReference type="CDD" id="cd11449">
    <property type="entry name" value="bHLH_AtAIB_like"/>
    <property type="match status" value="1"/>
</dbReference>
<dbReference type="PANTHER" id="PTHR11514">
    <property type="entry name" value="MYC"/>
    <property type="match status" value="1"/>
</dbReference>
<feature type="region of interest" description="Disordered" evidence="7">
    <location>
        <begin position="610"/>
        <end position="656"/>
    </location>
</feature>
<feature type="region of interest" description="Disordered" evidence="7">
    <location>
        <begin position="555"/>
        <end position="592"/>
    </location>
</feature>